<accession>A0ABV7GVR2</accession>
<dbReference type="RefSeq" id="WP_275632702.1">
    <property type="nucleotide sequence ID" value="NZ_JARGYD010000003.1"/>
</dbReference>
<keyword evidence="2" id="KW-1185">Reference proteome</keyword>
<gene>
    <name evidence="1" type="ORF">ACFOGP_23730</name>
</gene>
<dbReference type="InterPro" id="IPR027266">
    <property type="entry name" value="TrmE/GcvT-like"/>
</dbReference>
<comment type="caution">
    <text evidence="1">The sequence shown here is derived from an EMBL/GenBank/DDBJ whole genome shotgun (WGS) entry which is preliminary data.</text>
</comment>
<evidence type="ECO:0000313" key="2">
    <source>
        <dbReference type="Proteomes" id="UP001595632"/>
    </source>
</evidence>
<organism evidence="1 2">
    <name type="scientific">Psychromarinibacter halotolerans</name>
    <dbReference type="NCBI Taxonomy" id="1775175"/>
    <lineage>
        <taxon>Bacteria</taxon>
        <taxon>Pseudomonadati</taxon>
        <taxon>Pseudomonadota</taxon>
        <taxon>Alphaproteobacteria</taxon>
        <taxon>Rhodobacterales</taxon>
        <taxon>Paracoccaceae</taxon>
        <taxon>Psychromarinibacter</taxon>
    </lineage>
</organism>
<protein>
    <submittedName>
        <fullName evidence="1">Sarcosine oxidase subunit gamma</fullName>
    </submittedName>
</protein>
<proteinExistence type="predicted"/>
<name>A0ABV7GVR2_9RHOB</name>
<dbReference type="Gene3D" id="3.30.1360.120">
    <property type="entry name" value="Probable tRNA modification gtpase trme, domain 1"/>
    <property type="match status" value="1"/>
</dbReference>
<dbReference type="EMBL" id="JBHRTB010000010">
    <property type="protein sequence ID" value="MFC3145754.1"/>
    <property type="molecule type" value="Genomic_DNA"/>
</dbReference>
<sequence>MTDLVPTTALGDAAPRTATFGVLTLTENDRLALASVALRRNTDVPAPMGLALPGPGDWVEGVGVAAFWTGPGQWMIEGPVPEDPREDFAAEVLRNAPGCSVTEQTDGWVAVEIVSDAGEGPILDLLERLVNLDPVTLRPGKASRTVLEHLGVFVIRRDEDRLAVIGMRSAAGSLWHALSTAAHRLEGAA</sequence>
<reference evidence="2" key="1">
    <citation type="journal article" date="2019" name="Int. J. Syst. Evol. Microbiol.">
        <title>The Global Catalogue of Microorganisms (GCM) 10K type strain sequencing project: providing services to taxonomists for standard genome sequencing and annotation.</title>
        <authorList>
            <consortium name="The Broad Institute Genomics Platform"/>
            <consortium name="The Broad Institute Genome Sequencing Center for Infectious Disease"/>
            <person name="Wu L."/>
            <person name="Ma J."/>
        </authorList>
    </citation>
    <scope>NUCLEOTIDE SEQUENCE [LARGE SCALE GENOMIC DNA]</scope>
    <source>
        <strain evidence="2">KCTC 52366</strain>
    </source>
</reference>
<evidence type="ECO:0000313" key="1">
    <source>
        <dbReference type="EMBL" id="MFC3145754.1"/>
    </source>
</evidence>
<dbReference type="Proteomes" id="UP001595632">
    <property type="component" value="Unassembled WGS sequence"/>
</dbReference>